<evidence type="ECO:0000313" key="4">
    <source>
        <dbReference type="Proteomes" id="UP000236182"/>
    </source>
</evidence>
<evidence type="ECO:0000313" key="3">
    <source>
        <dbReference type="EMBL" id="PWN59147.1"/>
    </source>
</evidence>
<sequence>MKVETQEKIRKIREKNFKYTVTILSGFIIAILNIVYSPKFMSTTIAWVIGVILIFIILYSFNKLLQADTAIKNILKEEFKTEIKFSSQSEFNSKLPRDIQLKIAENVEDLIISMQDEIDELQKKYNELLEYHDLFRSYYNEDWDRSNPFAEQIEFSNRFLRYREIFPLSIKIKDLNLKAEDKKEFDLKFFNNSDIKELPLAMFLMFMCDLKGFKADNPEDIQVPGAFYEYQLNFYTKK</sequence>
<feature type="transmembrane region" description="Helical" evidence="2">
    <location>
        <begin position="21"/>
        <end position="38"/>
    </location>
</feature>
<keyword evidence="2" id="KW-0472">Membrane</keyword>
<reference evidence="3" key="1">
    <citation type="submission" date="2018-04" db="EMBL/GenBank/DDBJ databases">
        <title>Draft Genome Sequences of Chryseobacterium lactis NCTC11390T isolated from milk, Chryseobacterium oncorhynchi 701B-08T from rainbow trout, and Chryseobacterium viscerum 687B-08T from diseased fish.</title>
        <authorList>
            <person name="Jeong J.-J."/>
            <person name="Lee Y.J."/>
            <person name="Pathiraja D."/>
            <person name="Park B."/>
            <person name="Choi I.-G."/>
            <person name="Kim K.D."/>
        </authorList>
    </citation>
    <scope>NUCLEOTIDE SEQUENCE [LARGE SCALE GENOMIC DNA]</scope>
    <source>
        <strain evidence="3">701B-08</strain>
    </source>
</reference>
<proteinExistence type="predicted"/>
<keyword evidence="2" id="KW-1133">Transmembrane helix</keyword>
<keyword evidence="4" id="KW-1185">Reference proteome</keyword>
<organism evidence="3 4">
    <name type="scientific">Chryseobacterium oncorhynchi</name>
    <dbReference type="NCBI Taxonomy" id="741074"/>
    <lineage>
        <taxon>Bacteria</taxon>
        <taxon>Pseudomonadati</taxon>
        <taxon>Bacteroidota</taxon>
        <taxon>Flavobacteriia</taxon>
        <taxon>Flavobacteriales</taxon>
        <taxon>Weeksellaceae</taxon>
        <taxon>Chryseobacterium group</taxon>
        <taxon>Chryseobacterium</taxon>
    </lineage>
</organism>
<dbReference type="EMBL" id="PPEI02000014">
    <property type="protein sequence ID" value="PWN59147.1"/>
    <property type="molecule type" value="Genomic_DNA"/>
</dbReference>
<keyword evidence="2" id="KW-0812">Transmembrane</keyword>
<dbReference type="Proteomes" id="UP000236182">
    <property type="component" value="Unassembled WGS sequence"/>
</dbReference>
<keyword evidence="1" id="KW-0175">Coiled coil</keyword>
<feature type="transmembrane region" description="Helical" evidence="2">
    <location>
        <begin position="44"/>
        <end position="62"/>
    </location>
</feature>
<comment type="caution">
    <text evidence="3">The sequence shown here is derived from an EMBL/GenBank/DDBJ whole genome shotgun (WGS) entry which is preliminary data.</text>
</comment>
<accession>A0A316WCV9</accession>
<dbReference type="RefSeq" id="WP_109624062.1">
    <property type="nucleotide sequence ID" value="NZ_PPEI02000014.1"/>
</dbReference>
<evidence type="ECO:0000256" key="1">
    <source>
        <dbReference type="SAM" id="Coils"/>
    </source>
</evidence>
<evidence type="ECO:0000256" key="2">
    <source>
        <dbReference type="SAM" id="Phobius"/>
    </source>
</evidence>
<dbReference type="OrthoDB" id="9820137at2"/>
<protein>
    <submittedName>
        <fullName evidence="3">Uncharacterized protein</fullName>
    </submittedName>
</protein>
<gene>
    <name evidence="3" type="ORF">C1638_021870</name>
</gene>
<dbReference type="AlphaFoldDB" id="A0A316WCV9"/>
<name>A0A316WCV9_9FLAO</name>
<feature type="coiled-coil region" evidence="1">
    <location>
        <begin position="104"/>
        <end position="131"/>
    </location>
</feature>